<comment type="caution">
    <text evidence="6">The sequence shown here is derived from an EMBL/GenBank/DDBJ whole genome shotgun (WGS) entry which is preliminary data.</text>
</comment>
<dbReference type="GO" id="GO:0005634">
    <property type="term" value="C:nucleus"/>
    <property type="evidence" value="ECO:0007669"/>
    <property type="project" value="TreeGrafter"/>
</dbReference>
<evidence type="ECO:0000313" key="7">
    <source>
        <dbReference type="Proteomes" id="UP000654370"/>
    </source>
</evidence>
<keyword evidence="3 4" id="KW-0418">Kinase</keyword>
<protein>
    <recommendedName>
        <fullName evidence="4">Kinase</fullName>
        <ecNumber evidence="4">2.7.-.-</ecNumber>
    </recommendedName>
</protein>
<feature type="compositionally biased region" description="Acidic residues" evidence="5">
    <location>
        <begin position="144"/>
        <end position="157"/>
    </location>
</feature>
<sequence length="402" mass="44928">MPGQGYISMAIPLLPFDHKVGGHVSIFRVCSGVICKESSPREIQMYSQLTPALKAFTPNYYGTINVTYNQYNMPHIDFDNNQHVISDMSSKSKLQELLLHQVIDSQALTGRHFQQEQTWGQNAHLPSPPTAHEDSPLASSPELSCDDGEEEDDDEDVHDFTMSSGTSSAPPYQDPVSGWSSAPSAPTPSIVPPSVKTNASHQQHFVVIQDLTEGLKTPCILDLKMGTRQYGVDCTKTKMLSQTRKCQTSTSALLGVRICGMQARMFKPNTGDFKFENKYAGRKLTAQSFEQHIIDFLHDGNQILIHHVSMLQRKLKLLLHSIMQLPAYRFFGSSLLVIYDGDSLADSEIDIRMIDFAHTVLDEEMHSAVNDMTYPPSDPDQPDQGYILGLHTLLDILDRMQE</sequence>
<dbReference type="Gene3D" id="3.30.470.160">
    <property type="entry name" value="Inositol polyphosphate kinase"/>
    <property type="match status" value="1"/>
</dbReference>
<name>A0A8H7PRL8_MORIS</name>
<feature type="non-terminal residue" evidence="6">
    <location>
        <position position="1"/>
    </location>
</feature>
<dbReference type="AlphaFoldDB" id="A0A8H7PRL8"/>
<proteinExistence type="inferred from homology"/>
<evidence type="ECO:0000256" key="2">
    <source>
        <dbReference type="ARBA" id="ARBA00022679"/>
    </source>
</evidence>
<dbReference type="SUPFAM" id="SSF56104">
    <property type="entry name" value="SAICAR synthase-like"/>
    <property type="match status" value="1"/>
</dbReference>
<dbReference type="PANTHER" id="PTHR12400">
    <property type="entry name" value="INOSITOL POLYPHOSPHATE KINASE"/>
    <property type="match status" value="1"/>
</dbReference>
<dbReference type="EC" id="2.7.-.-" evidence="4"/>
<feature type="compositionally biased region" description="Polar residues" evidence="5">
    <location>
        <begin position="161"/>
        <end position="170"/>
    </location>
</feature>
<dbReference type="GO" id="GO:0046854">
    <property type="term" value="P:phosphatidylinositol phosphate biosynthetic process"/>
    <property type="evidence" value="ECO:0007669"/>
    <property type="project" value="TreeGrafter"/>
</dbReference>
<accession>A0A8H7PRL8</accession>
<dbReference type="InterPro" id="IPR038286">
    <property type="entry name" value="IPK_sf"/>
</dbReference>
<dbReference type="Proteomes" id="UP000654370">
    <property type="component" value="Unassembled WGS sequence"/>
</dbReference>
<evidence type="ECO:0000313" key="6">
    <source>
        <dbReference type="EMBL" id="KAG2177961.1"/>
    </source>
</evidence>
<dbReference type="GO" id="GO:0005737">
    <property type="term" value="C:cytoplasm"/>
    <property type="evidence" value="ECO:0007669"/>
    <property type="project" value="TreeGrafter"/>
</dbReference>
<evidence type="ECO:0000256" key="4">
    <source>
        <dbReference type="RuleBase" id="RU363090"/>
    </source>
</evidence>
<evidence type="ECO:0000256" key="3">
    <source>
        <dbReference type="ARBA" id="ARBA00022777"/>
    </source>
</evidence>
<reference evidence="6" key="1">
    <citation type="submission" date="2020-12" db="EMBL/GenBank/DDBJ databases">
        <title>Metabolic potential, ecology and presence of endohyphal bacteria is reflected in genomic diversity of Mucoromycotina.</title>
        <authorList>
            <person name="Muszewska A."/>
            <person name="Okrasinska A."/>
            <person name="Steczkiewicz K."/>
            <person name="Drgas O."/>
            <person name="Orlowska M."/>
            <person name="Perlinska-Lenart U."/>
            <person name="Aleksandrzak-Piekarczyk T."/>
            <person name="Szatraj K."/>
            <person name="Zielenkiewicz U."/>
            <person name="Pilsyk S."/>
            <person name="Malc E."/>
            <person name="Mieczkowski P."/>
            <person name="Kruszewska J.S."/>
            <person name="Biernat P."/>
            <person name="Pawlowska J."/>
        </authorList>
    </citation>
    <scope>NUCLEOTIDE SEQUENCE</scope>
    <source>
        <strain evidence="6">WA0000067209</strain>
    </source>
</reference>
<dbReference type="InterPro" id="IPR005522">
    <property type="entry name" value="IPK"/>
</dbReference>
<gene>
    <name evidence="6" type="ORF">INT43_003208</name>
</gene>
<dbReference type="GO" id="GO:0008440">
    <property type="term" value="F:inositol-1,4,5-trisphosphate 3-kinase activity"/>
    <property type="evidence" value="ECO:0007669"/>
    <property type="project" value="TreeGrafter"/>
</dbReference>
<organism evidence="6 7">
    <name type="scientific">Mortierella isabellina</name>
    <name type="common">Filamentous fungus</name>
    <name type="synonym">Umbelopsis isabellina</name>
    <dbReference type="NCBI Taxonomy" id="91625"/>
    <lineage>
        <taxon>Eukaryota</taxon>
        <taxon>Fungi</taxon>
        <taxon>Fungi incertae sedis</taxon>
        <taxon>Mucoromycota</taxon>
        <taxon>Mucoromycotina</taxon>
        <taxon>Umbelopsidomycetes</taxon>
        <taxon>Umbelopsidales</taxon>
        <taxon>Umbelopsidaceae</taxon>
        <taxon>Umbelopsis</taxon>
    </lineage>
</organism>
<dbReference type="OrthoDB" id="2573163at2759"/>
<evidence type="ECO:0000256" key="1">
    <source>
        <dbReference type="ARBA" id="ARBA00007374"/>
    </source>
</evidence>
<comment type="similarity">
    <text evidence="1 4">Belongs to the inositol phosphokinase (IPK) family.</text>
</comment>
<dbReference type="GO" id="GO:0032958">
    <property type="term" value="P:inositol phosphate biosynthetic process"/>
    <property type="evidence" value="ECO:0007669"/>
    <property type="project" value="InterPro"/>
</dbReference>
<evidence type="ECO:0000256" key="5">
    <source>
        <dbReference type="SAM" id="MobiDB-lite"/>
    </source>
</evidence>
<feature type="region of interest" description="Disordered" evidence="5">
    <location>
        <begin position="116"/>
        <end position="196"/>
    </location>
</feature>
<keyword evidence="2 4" id="KW-0808">Transferase</keyword>
<dbReference type="Pfam" id="PF03770">
    <property type="entry name" value="IPK"/>
    <property type="match status" value="1"/>
</dbReference>
<dbReference type="PANTHER" id="PTHR12400:SF21">
    <property type="entry name" value="KINASE"/>
    <property type="match status" value="1"/>
</dbReference>
<dbReference type="EMBL" id="JAEPQZ010000008">
    <property type="protein sequence ID" value="KAG2177961.1"/>
    <property type="molecule type" value="Genomic_DNA"/>
</dbReference>
<keyword evidence="7" id="KW-1185">Reference proteome</keyword>
<dbReference type="GO" id="GO:0000824">
    <property type="term" value="F:inositol-1,4,5,6-tetrakisphosphate 3-kinase activity"/>
    <property type="evidence" value="ECO:0007669"/>
    <property type="project" value="TreeGrafter"/>
</dbReference>